<organism evidence="1 2">
    <name type="scientific">Xenorhabdus santafensis</name>
    <dbReference type="NCBI Taxonomy" id="2582833"/>
    <lineage>
        <taxon>Bacteria</taxon>
        <taxon>Pseudomonadati</taxon>
        <taxon>Pseudomonadota</taxon>
        <taxon>Gammaproteobacteria</taxon>
        <taxon>Enterobacterales</taxon>
        <taxon>Morganellaceae</taxon>
        <taxon>Xenorhabdus</taxon>
    </lineage>
</organism>
<dbReference type="EMBL" id="VCDN01000076">
    <property type="protein sequence ID" value="MDX7988930.1"/>
    <property type="molecule type" value="Genomic_DNA"/>
</dbReference>
<dbReference type="PROSITE" id="PS51257">
    <property type="entry name" value="PROKAR_LIPOPROTEIN"/>
    <property type="match status" value="1"/>
</dbReference>
<dbReference type="RefSeq" id="WP_319931327.1">
    <property type="nucleotide sequence ID" value="NZ_VCDN01000076.1"/>
</dbReference>
<accession>A0ABU4SDS1</accession>
<comment type="caution">
    <text evidence="1">The sequence shown here is derived from an EMBL/GenBank/DDBJ whole genome shotgun (WGS) entry which is preliminary data.</text>
</comment>
<dbReference type="Proteomes" id="UP001271890">
    <property type="component" value="Unassembled WGS sequence"/>
</dbReference>
<proteinExistence type="predicted"/>
<reference evidence="2" key="1">
    <citation type="journal article" date="2024" name="Toxins">
        <title>Genome Sequence Analysis of Native Xenorhabdus Strains Isolated from Entomopathogenic Nematodes in Argentina.</title>
        <authorList>
            <person name="Palma L."/>
            <person name="Frizzo L."/>
            <person name="Kaiser S."/>
            <person name="Berry C."/>
            <person name="Caballero P."/>
            <person name="Bode H.B."/>
            <person name="Del Valle E.E."/>
        </authorList>
    </citation>
    <scope>NUCLEOTIDE SEQUENCE [LARGE SCALE GENOMIC DNA]</scope>
    <source>
        <strain evidence="2">12</strain>
    </source>
</reference>
<evidence type="ECO:0008006" key="3">
    <source>
        <dbReference type="Google" id="ProtNLM"/>
    </source>
</evidence>
<name>A0ABU4SDS1_9GAMM</name>
<gene>
    <name evidence="1" type="ORF">FE392_16640</name>
</gene>
<sequence length="174" mass="19672">MKRLLFALICGFLLSGCDDSPAVFGIKLGSNFDDLAKQNLVEEIKLEQSEKYIVDAKLKRAPNPDAGSDAEYHVMHHNGKIFGIYAYVDNESKSKYDSLSSYTQQILGEPIATENKVTNEAAVKETPYKCLIDPDCVKAEYRIYRKGNINAAVVKYDKRMRIQFDTDDAKDLFE</sequence>
<protein>
    <recommendedName>
        <fullName evidence="3">Lipoprotein</fullName>
    </recommendedName>
</protein>
<evidence type="ECO:0000313" key="1">
    <source>
        <dbReference type="EMBL" id="MDX7988930.1"/>
    </source>
</evidence>
<evidence type="ECO:0000313" key="2">
    <source>
        <dbReference type="Proteomes" id="UP001271890"/>
    </source>
</evidence>
<keyword evidence="2" id="KW-1185">Reference proteome</keyword>